<dbReference type="SMART" id="SM00562">
    <property type="entry name" value="NDK"/>
    <property type="match status" value="1"/>
</dbReference>
<dbReference type="HAMAP" id="MF_00451">
    <property type="entry name" value="NDP_kinase"/>
    <property type="match status" value="1"/>
</dbReference>
<evidence type="ECO:0000259" key="15">
    <source>
        <dbReference type="SMART" id="SM00562"/>
    </source>
</evidence>
<dbReference type="EC" id="2.7.4.6" evidence="6"/>
<evidence type="ECO:0000256" key="10">
    <source>
        <dbReference type="ARBA" id="ARBA00023163"/>
    </source>
</evidence>
<accession>A0A834WWT8</accession>
<evidence type="ECO:0000256" key="14">
    <source>
        <dbReference type="RuleBase" id="RU004011"/>
    </source>
</evidence>
<evidence type="ECO:0000256" key="3">
    <source>
        <dbReference type="ARBA" id="ARBA00001946"/>
    </source>
</evidence>
<dbReference type="PROSITE" id="PS51374">
    <property type="entry name" value="NDPK_LIKE"/>
    <property type="match status" value="1"/>
</dbReference>
<dbReference type="InterPro" id="IPR023005">
    <property type="entry name" value="Nucleoside_diP_kinase_AS"/>
</dbReference>
<dbReference type="SMR" id="A0A834WWT8"/>
<keyword evidence="7" id="KW-0808">Transferase</keyword>
<feature type="binding site" evidence="12">
    <location>
        <position position="512"/>
    </location>
    <ligand>
        <name>ATP</name>
        <dbReference type="ChEBI" id="CHEBI:30616"/>
    </ligand>
</feature>
<feature type="region of interest" description="PFYRE" evidence="13">
    <location>
        <begin position="291"/>
        <end position="382"/>
    </location>
</feature>
<feature type="binding site" evidence="12">
    <location>
        <position position="484"/>
    </location>
    <ligand>
        <name>ATP</name>
        <dbReference type="ChEBI" id="CHEBI:30616"/>
    </ligand>
</feature>
<dbReference type="GO" id="GO:0006241">
    <property type="term" value="P:CTP biosynthetic process"/>
    <property type="evidence" value="ECO:0007669"/>
    <property type="project" value="InterPro"/>
</dbReference>
<sequence>MIPLYSAFKCEIINDIDDDEEETKRHIKNIKTSSHRLHHLHFRDHTWTLTQRYLAAEATEEDMIIISNTNNDNEEEKHEMRLVQLLIACAEAVASRDKSHASTLLSHLRSISLVFGSSFQRVSSCFVQALSHRLDSLFQPISSVMIMNIMDINAASSLYHHQKMEEAYNLLYQISPHIQFGHYVGNSTILEAFEGHTFLHVLDLGMSLGLYHGHQWRGLIQTLVNRTGGHLVLRRLKITGVGLDIVKLQTIGEELEAYADTLGINLEFSAVRKNLEDLSPNDIKVHEGEVLVVNSILQLHCVIKESHGALNSVLQMIHNLSPKVLVMVEQDSSHNGPFFLGRFMEALHYYSAIFDSLDAMLPKYDTKRAKIEQFYFGEEIKNIMVARAKEWLMEKRVCDGFTLVEEKGCDAFKDIRIYDMRKDIEERVEETYIMVKPDGVQRGLVGEIISRFEKKGFKLKGLKLFQCSKELAEEHYKDLKAKSFFPKLIDYITSGPVVSMAWEGVGVVASARKLIGSTDPLQAEPGTIRGDLAVQTGRNIVHGSDSPENGQREIALWFKEGELCEWTPVLAPWLRE</sequence>
<evidence type="ECO:0000256" key="1">
    <source>
        <dbReference type="ARBA" id="ARBA00000082"/>
    </source>
</evidence>
<comment type="subcellular location">
    <subcellularLocation>
        <location evidence="4">Nucleus</location>
    </subcellularLocation>
</comment>
<dbReference type="GO" id="GO:0006183">
    <property type="term" value="P:GTP biosynthetic process"/>
    <property type="evidence" value="ECO:0007669"/>
    <property type="project" value="InterPro"/>
</dbReference>
<dbReference type="InterPro" id="IPR005202">
    <property type="entry name" value="TF_GRAS"/>
</dbReference>
<feature type="active site" description="Pros-phosphohistidine intermediate" evidence="12">
    <location>
        <position position="542"/>
    </location>
</feature>
<evidence type="ECO:0000256" key="12">
    <source>
        <dbReference type="PROSITE-ProRule" id="PRU00706"/>
    </source>
</evidence>
<feature type="region of interest" description="Leucine repeat II (LRII)" evidence="13">
    <location>
        <begin position="250"/>
        <end position="282"/>
    </location>
</feature>
<dbReference type="PANTHER" id="PTHR31636">
    <property type="entry name" value="OSJNBA0084A10.13 PROTEIN-RELATED"/>
    <property type="match status" value="1"/>
</dbReference>
<evidence type="ECO:0000256" key="8">
    <source>
        <dbReference type="ARBA" id="ARBA00022777"/>
    </source>
</evidence>
<dbReference type="Pfam" id="PF03514">
    <property type="entry name" value="GRAS"/>
    <property type="match status" value="1"/>
</dbReference>
<keyword evidence="8" id="KW-0418">Kinase</keyword>
<dbReference type="EMBL" id="JAAIUW010000004">
    <property type="protein sequence ID" value="KAF7833949.1"/>
    <property type="molecule type" value="Genomic_DNA"/>
</dbReference>
<feature type="binding site" evidence="12">
    <location>
        <position position="529"/>
    </location>
    <ligand>
        <name>ATP</name>
        <dbReference type="ChEBI" id="CHEBI:30616"/>
    </ligand>
</feature>
<evidence type="ECO:0000313" key="17">
    <source>
        <dbReference type="Proteomes" id="UP000634136"/>
    </source>
</evidence>
<comment type="similarity">
    <text evidence="13">Belongs to the GRAS family.</text>
</comment>
<dbReference type="InterPro" id="IPR001564">
    <property type="entry name" value="Nucleoside_diP_kinase"/>
</dbReference>
<reference evidence="16" key="1">
    <citation type="submission" date="2020-09" db="EMBL/GenBank/DDBJ databases">
        <title>Genome-Enabled Discovery of Anthraquinone Biosynthesis in Senna tora.</title>
        <authorList>
            <person name="Kang S.-H."/>
            <person name="Pandey R.P."/>
            <person name="Lee C.-M."/>
            <person name="Sim J.-S."/>
            <person name="Jeong J.-T."/>
            <person name="Choi B.-S."/>
            <person name="Jung M."/>
            <person name="Ginzburg D."/>
            <person name="Zhao K."/>
            <person name="Won S.Y."/>
            <person name="Oh T.-J."/>
            <person name="Yu Y."/>
            <person name="Kim N.-H."/>
            <person name="Lee O.R."/>
            <person name="Lee T.-H."/>
            <person name="Bashyal P."/>
            <person name="Kim T.-S."/>
            <person name="Lee W.-H."/>
            <person name="Kawkins C."/>
            <person name="Kim C.-K."/>
            <person name="Kim J.S."/>
            <person name="Ahn B.O."/>
            <person name="Rhee S.Y."/>
            <person name="Sohng J.K."/>
        </authorList>
    </citation>
    <scope>NUCLEOTIDE SEQUENCE</scope>
    <source>
        <tissue evidence="16">Leaf</tissue>
    </source>
</reference>
<comment type="catalytic activity">
    <reaction evidence="2">
        <text>a ribonucleoside 5'-diphosphate + ATP = a ribonucleoside 5'-triphosphate + ADP</text>
        <dbReference type="Rhea" id="RHEA:18113"/>
        <dbReference type="ChEBI" id="CHEBI:30616"/>
        <dbReference type="ChEBI" id="CHEBI:57930"/>
        <dbReference type="ChEBI" id="CHEBI:61557"/>
        <dbReference type="ChEBI" id="CHEBI:456216"/>
        <dbReference type="EC" id="2.7.4.6"/>
    </reaction>
</comment>
<dbReference type="Pfam" id="PF00334">
    <property type="entry name" value="NDK"/>
    <property type="match status" value="1"/>
</dbReference>
<dbReference type="NCBIfam" id="NF001908">
    <property type="entry name" value="PRK00668.1"/>
    <property type="match status" value="1"/>
</dbReference>
<feature type="binding site" evidence="12">
    <location>
        <position position="539"/>
    </location>
    <ligand>
        <name>ATP</name>
        <dbReference type="ChEBI" id="CHEBI:30616"/>
    </ligand>
</feature>
<dbReference type="PROSITE" id="PS50985">
    <property type="entry name" value="GRAS"/>
    <property type="match status" value="1"/>
</dbReference>
<evidence type="ECO:0000256" key="11">
    <source>
        <dbReference type="ARBA" id="ARBA00023242"/>
    </source>
</evidence>
<evidence type="ECO:0000256" key="4">
    <source>
        <dbReference type="ARBA" id="ARBA00004123"/>
    </source>
</evidence>
<organism evidence="16 17">
    <name type="scientific">Senna tora</name>
    <dbReference type="NCBI Taxonomy" id="362788"/>
    <lineage>
        <taxon>Eukaryota</taxon>
        <taxon>Viridiplantae</taxon>
        <taxon>Streptophyta</taxon>
        <taxon>Embryophyta</taxon>
        <taxon>Tracheophyta</taxon>
        <taxon>Spermatophyta</taxon>
        <taxon>Magnoliopsida</taxon>
        <taxon>eudicotyledons</taxon>
        <taxon>Gunneridae</taxon>
        <taxon>Pentapetalae</taxon>
        <taxon>rosids</taxon>
        <taxon>fabids</taxon>
        <taxon>Fabales</taxon>
        <taxon>Fabaceae</taxon>
        <taxon>Caesalpinioideae</taxon>
        <taxon>Cassia clade</taxon>
        <taxon>Senna</taxon>
    </lineage>
</organism>
<proteinExistence type="inferred from homology"/>
<name>A0A834WWT8_9FABA</name>
<comment type="caution">
    <text evidence="13">Lacks conserved residue(s) required for the propagation of feature annotation.</text>
</comment>
<evidence type="ECO:0000313" key="16">
    <source>
        <dbReference type="EMBL" id="KAF7833949.1"/>
    </source>
</evidence>
<dbReference type="AlphaFoldDB" id="A0A834WWT8"/>
<comment type="cofactor">
    <cofactor evidence="3">
        <name>Mg(2+)</name>
        <dbReference type="ChEBI" id="CHEBI:18420"/>
    </cofactor>
</comment>
<dbReference type="PRINTS" id="PR01243">
    <property type="entry name" value="NUCDPKINASE"/>
</dbReference>
<dbReference type="GO" id="GO:0006228">
    <property type="term" value="P:UTP biosynthetic process"/>
    <property type="evidence" value="ECO:0007669"/>
    <property type="project" value="InterPro"/>
</dbReference>
<dbReference type="GO" id="GO:0004550">
    <property type="term" value="F:nucleoside diphosphate kinase activity"/>
    <property type="evidence" value="ECO:0007669"/>
    <property type="project" value="UniProtKB-EC"/>
</dbReference>
<feature type="short sequence motif" description="VHIID" evidence="13">
    <location>
        <begin position="199"/>
        <end position="203"/>
    </location>
</feature>
<dbReference type="FunFam" id="3.30.70.141:FF:000002">
    <property type="entry name" value="Nucleoside diphosphate kinase"/>
    <property type="match status" value="1"/>
</dbReference>
<evidence type="ECO:0000256" key="5">
    <source>
        <dbReference type="ARBA" id="ARBA00008142"/>
    </source>
</evidence>
<protein>
    <recommendedName>
        <fullName evidence="6">nucleoside-diphosphate kinase</fullName>
        <ecNumber evidence="6">2.7.4.6</ecNumber>
    </recommendedName>
</protein>
<keyword evidence="11" id="KW-0539">Nucleus</keyword>
<dbReference type="PROSITE" id="PS00469">
    <property type="entry name" value="NDPK"/>
    <property type="match status" value="1"/>
</dbReference>
<dbReference type="CDD" id="cd04413">
    <property type="entry name" value="NDPk_I"/>
    <property type="match status" value="1"/>
</dbReference>
<feature type="binding site" evidence="12">
    <location>
        <position position="436"/>
    </location>
    <ligand>
        <name>ATP</name>
        <dbReference type="ChEBI" id="CHEBI:30616"/>
    </ligand>
</feature>
<keyword evidence="10" id="KW-0804">Transcription</keyword>
<evidence type="ECO:0000256" key="9">
    <source>
        <dbReference type="ARBA" id="ARBA00023015"/>
    </source>
</evidence>
<comment type="catalytic activity">
    <reaction evidence="1">
        <text>a 2'-deoxyribonucleoside 5'-diphosphate + ATP = a 2'-deoxyribonucleoside 5'-triphosphate + ADP</text>
        <dbReference type="Rhea" id="RHEA:44640"/>
        <dbReference type="ChEBI" id="CHEBI:30616"/>
        <dbReference type="ChEBI" id="CHEBI:61560"/>
        <dbReference type="ChEBI" id="CHEBI:73316"/>
        <dbReference type="ChEBI" id="CHEBI:456216"/>
        <dbReference type="EC" id="2.7.4.6"/>
    </reaction>
</comment>
<feature type="binding site" evidence="12">
    <location>
        <position position="518"/>
    </location>
    <ligand>
        <name>ATP</name>
        <dbReference type="ChEBI" id="CHEBI:30616"/>
    </ligand>
</feature>
<dbReference type="InterPro" id="IPR034907">
    <property type="entry name" value="NDK-like_dom"/>
</dbReference>
<dbReference type="Proteomes" id="UP000634136">
    <property type="component" value="Unassembled WGS sequence"/>
</dbReference>
<comment type="similarity">
    <text evidence="5 12 14">Belongs to the NDK family.</text>
</comment>
<dbReference type="GO" id="GO:0042542">
    <property type="term" value="P:response to hydrogen peroxide"/>
    <property type="evidence" value="ECO:0007669"/>
    <property type="project" value="UniProtKB-ARBA"/>
</dbReference>
<keyword evidence="17" id="KW-1185">Reference proteome</keyword>
<evidence type="ECO:0000256" key="6">
    <source>
        <dbReference type="ARBA" id="ARBA00012966"/>
    </source>
</evidence>
<comment type="caution">
    <text evidence="16">The sequence shown here is derived from an EMBL/GenBank/DDBJ whole genome shotgun (WGS) entry which is preliminary data.</text>
</comment>
<gene>
    <name evidence="16" type="ORF">G2W53_008808</name>
</gene>
<feature type="domain" description="Nucleoside diphosphate kinase-like" evidence="15">
    <location>
        <begin position="428"/>
        <end position="565"/>
    </location>
</feature>
<dbReference type="InterPro" id="IPR036850">
    <property type="entry name" value="NDK-like_dom_sf"/>
</dbReference>
<evidence type="ECO:0000256" key="7">
    <source>
        <dbReference type="ARBA" id="ARBA00022679"/>
    </source>
</evidence>
<dbReference type="GO" id="GO:0005634">
    <property type="term" value="C:nucleus"/>
    <property type="evidence" value="ECO:0007669"/>
    <property type="project" value="UniProtKB-SubCell"/>
</dbReference>
<dbReference type="SUPFAM" id="SSF54919">
    <property type="entry name" value="Nucleoside diphosphate kinase, NDK"/>
    <property type="match status" value="1"/>
</dbReference>
<feature type="region of interest" description="SAW" evidence="13">
    <location>
        <begin position="385"/>
        <end position="469"/>
    </location>
</feature>
<evidence type="ECO:0000256" key="13">
    <source>
        <dbReference type="PROSITE-ProRule" id="PRU01191"/>
    </source>
</evidence>
<dbReference type="OrthoDB" id="1861598at2759"/>
<evidence type="ECO:0000256" key="2">
    <source>
        <dbReference type="ARBA" id="ARBA00000937"/>
    </source>
</evidence>
<dbReference type="Gene3D" id="3.30.70.141">
    <property type="entry name" value="Nucleoside diphosphate kinase-like domain"/>
    <property type="match status" value="1"/>
</dbReference>
<keyword evidence="9" id="KW-0805">Transcription regulation</keyword>